<dbReference type="GO" id="GO:0004674">
    <property type="term" value="F:protein serine/threonine kinase activity"/>
    <property type="evidence" value="ECO:0007669"/>
    <property type="project" value="UniProtKB-KW"/>
</dbReference>
<dbReference type="InterPro" id="IPR000719">
    <property type="entry name" value="Prot_kinase_dom"/>
</dbReference>
<dbReference type="EMBL" id="CP006764">
    <property type="protein sequence ID" value="AIT61896.1"/>
    <property type="molecule type" value="Genomic_DNA"/>
</dbReference>
<dbReference type="Pfam" id="PF16918">
    <property type="entry name" value="PknG_TPR"/>
    <property type="match status" value="1"/>
</dbReference>
<dbReference type="CDD" id="cd14014">
    <property type="entry name" value="STKc_PknB_like"/>
    <property type="match status" value="1"/>
</dbReference>
<feature type="compositionally biased region" description="Acidic residues" evidence="9">
    <location>
        <begin position="27"/>
        <end position="37"/>
    </location>
</feature>
<gene>
    <name evidence="11" type="ORF">CDOO_11975</name>
</gene>
<evidence type="ECO:0000256" key="5">
    <source>
        <dbReference type="ARBA" id="ARBA00022777"/>
    </source>
</evidence>
<evidence type="ECO:0000256" key="3">
    <source>
        <dbReference type="ARBA" id="ARBA00022679"/>
    </source>
</evidence>
<evidence type="ECO:0000256" key="8">
    <source>
        <dbReference type="ARBA" id="ARBA00048679"/>
    </source>
</evidence>
<feature type="domain" description="Protein kinase" evidence="10">
    <location>
        <begin position="193"/>
        <end position="474"/>
    </location>
</feature>
<dbReference type="InterPro" id="IPR031636">
    <property type="entry name" value="PknG_TPR"/>
</dbReference>
<evidence type="ECO:0000259" key="10">
    <source>
        <dbReference type="PROSITE" id="PS50011"/>
    </source>
</evidence>
<dbReference type="eggNOG" id="COG0515">
    <property type="taxonomic scope" value="Bacteria"/>
</dbReference>
<evidence type="ECO:0000313" key="11">
    <source>
        <dbReference type="EMBL" id="AIT61896.1"/>
    </source>
</evidence>
<dbReference type="FunFam" id="1.10.510.10:FF:000306">
    <property type="entry name" value="Serine/threonine protein kinase"/>
    <property type="match status" value="1"/>
</dbReference>
<dbReference type="Gene3D" id="3.30.200.20">
    <property type="entry name" value="Phosphorylase Kinase, domain 1"/>
    <property type="match status" value="1"/>
</dbReference>
<dbReference type="KEGG" id="cdo:CDOO_11975"/>
<evidence type="ECO:0000256" key="1">
    <source>
        <dbReference type="ARBA" id="ARBA00012513"/>
    </source>
</evidence>
<proteinExistence type="predicted"/>
<dbReference type="Gene3D" id="1.10.510.10">
    <property type="entry name" value="Transferase(Phosphotransferase) domain 1"/>
    <property type="match status" value="1"/>
</dbReference>
<evidence type="ECO:0000256" key="4">
    <source>
        <dbReference type="ARBA" id="ARBA00022741"/>
    </source>
</evidence>
<dbReference type="PROSITE" id="PS00108">
    <property type="entry name" value="PROTEIN_KINASE_ST"/>
    <property type="match status" value="1"/>
</dbReference>
<sequence>MSASTGKTGEDYGEEFVGTEAALFDPFADDEDFDDGENVVAEAVKYEPHAEQADHTTGSLRRDAPDNPGTSAVAFDPFADDDEDEDDEELAGVGDIAGLIKDLGALRDHRTGRDGASRREDTAERARREALSTFRSRHGAERSSRPVADGMVELPFIAPARAEDALMDPHSEAKKPGIAMPQLNPGDIVAEQYEILGVIGHGGMGWIYLAHDHFVADRLVVLKGMQAEKTDEEMAAARAEREFLAGITHPQIVKIFNFIDDERVAGGFIVMEFVGGPSLRARRNAQDNHLLPIDVAIGYILEILPALDYLHSRGVVYNDLKPDNIIVTEDQVKLIDLGAVSGIGAYGYIYGTKGFQAPDVSTHGPSVATDIYTVGRTLATLTLDMPREDGIYLPGLPSPTTDPTLRRFLSYYRLLLRATHPDPEQRFSSLAELETQLYGVLREVIALRDGRYHPQQHSLFSPQRSTFGTKHVVFRTDQLIDGIDRTIRMTSDEVVSAIPTPLIDRSDVGAAMLSGSSYAEPQEALETLRQAMQTPEYEESAEIPFGVVRAMLDLGLTSQARAWLQSLSERLGTDWRYQWYSGVTSMFLEDYQAAQSHFNQVLTILPGEPAPKLALAAVDELILQTRELQNTPLLDERVARATPALDGNLADLAREIFENFPGDDLWSHVTDDPKLLRFHAMRLYGMVWASNPTTVSSAFGLSRLLVAEGLTEMAVQALDRVPQASRHHRMAKLTTVLMLISDVLTESRIRRAARRLEEIPTNEPRFIQIKTAVMSAALEFLQEAGVESAASHNTLFDYPFTQTGLRNGIANSLRRLARQAPSAQHRYALVDIANAVRPQTLF</sequence>
<dbReference type="PANTHER" id="PTHR24363">
    <property type="entry name" value="SERINE/THREONINE PROTEIN KINASE"/>
    <property type="match status" value="1"/>
</dbReference>
<dbReference type="OrthoDB" id="137117at2"/>
<dbReference type="SMART" id="SM00220">
    <property type="entry name" value="S_TKc"/>
    <property type="match status" value="1"/>
</dbReference>
<dbReference type="EC" id="2.7.11.1" evidence="1"/>
<dbReference type="GO" id="GO:0005524">
    <property type="term" value="F:ATP binding"/>
    <property type="evidence" value="ECO:0007669"/>
    <property type="project" value="UniProtKB-KW"/>
</dbReference>
<dbReference type="STRING" id="558173.CDOO_11975"/>
<keyword evidence="3" id="KW-0808">Transferase</keyword>
<evidence type="ECO:0000256" key="2">
    <source>
        <dbReference type="ARBA" id="ARBA00022527"/>
    </source>
</evidence>
<feature type="region of interest" description="Disordered" evidence="9">
    <location>
        <begin position="1"/>
        <end position="90"/>
    </location>
</feature>
<keyword evidence="4" id="KW-0547">Nucleotide-binding</keyword>
<dbReference type="Gene3D" id="1.25.40.10">
    <property type="entry name" value="Tetratricopeptide repeat domain"/>
    <property type="match status" value="2"/>
</dbReference>
<dbReference type="InterPro" id="IPR011990">
    <property type="entry name" value="TPR-like_helical_dom_sf"/>
</dbReference>
<organism evidence="11 12">
    <name type="scientific">Corynebacterium doosanense CAU 212 = DSM 45436</name>
    <dbReference type="NCBI Taxonomy" id="558173"/>
    <lineage>
        <taxon>Bacteria</taxon>
        <taxon>Bacillati</taxon>
        <taxon>Actinomycetota</taxon>
        <taxon>Actinomycetes</taxon>
        <taxon>Mycobacteriales</taxon>
        <taxon>Corynebacteriaceae</taxon>
        <taxon>Corynebacterium</taxon>
    </lineage>
</organism>
<reference evidence="11 12" key="1">
    <citation type="submission" date="2013-09" db="EMBL/GenBank/DDBJ databases">
        <title>Complete genome sequence of Corynebacterium doosanense CAU 212(T) (=DSM 45436(T)), isolated from activated sludge.</title>
        <authorList>
            <person name="Schaffert L."/>
            <person name="Albersmeier A."/>
            <person name="Kalinowski J."/>
            <person name="Ruckert C."/>
        </authorList>
    </citation>
    <scope>NUCLEOTIDE SEQUENCE [LARGE SCALE GENOMIC DNA]</scope>
    <source>
        <strain evidence="11 12">CAU 212</strain>
    </source>
</reference>
<dbReference type="SUPFAM" id="SSF48452">
    <property type="entry name" value="TPR-like"/>
    <property type="match status" value="1"/>
</dbReference>
<dbReference type="Pfam" id="PF00069">
    <property type="entry name" value="Pkinase"/>
    <property type="match status" value="1"/>
</dbReference>
<evidence type="ECO:0000256" key="7">
    <source>
        <dbReference type="ARBA" id="ARBA00047899"/>
    </source>
</evidence>
<dbReference type="InterPro" id="IPR011009">
    <property type="entry name" value="Kinase-like_dom_sf"/>
</dbReference>
<comment type="catalytic activity">
    <reaction evidence="8">
        <text>L-seryl-[protein] + ATP = O-phospho-L-seryl-[protein] + ADP + H(+)</text>
        <dbReference type="Rhea" id="RHEA:17989"/>
        <dbReference type="Rhea" id="RHEA-COMP:9863"/>
        <dbReference type="Rhea" id="RHEA-COMP:11604"/>
        <dbReference type="ChEBI" id="CHEBI:15378"/>
        <dbReference type="ChEBI" id="CHEBI:29999"/>
        <dbReference type="ChEBI" id="CHEBI:30616"/>
        <dbReference type="ChEBI" id="CHEBI:83421"/>
        <dbReference type="ChEBI" id="CHEBI:456216"/>
        <dbReference type="EC" id="2.7.11.1"/>
    </reaction>
</comment>
<feature type="compositionally biased region" description="Acidic residues" evidence="9">
    <location>
        <begin position="78"/>
        <end position="90"/>
    </location>
</feature>
<dbReference type="SUPFAM" id="SSF56112">
    <property type="entry name" value="Protein kinase-like (PK-like)"/>
    <property type="match status" value="1"/>
</dbReference>
<dbReference type="HOGENOM" id="CLU_011707_0_0_11"/>
<accession>A0A097IIF4</accession>
<feature type="compositionally biased region" description="Basic and acidic residues" evidence="9">
    <location>
        <begin position="44"/>
        <end position="65"/>
    </location>
</feature>
<dbReference type="AlphaFoldDB" id="A0A097IIF4"/>
<keyword evidence="6" id="KW-0067">ATP-binding</keyword>
<dbReference type="Proteomes" id="UP000029914">
    <property type="component" value="Chromosome"/>
</dbReference>
<evidence type="ECO:0000256" key="9">
    <source>
        <dbReference type="SAM" id="MobiDB-lite"/>
    </source>
</evidence>
<evidence type="ECO:0000256" key="6">
    <source>
        <dbReference type="ARBA" id="ARBA00022840"/>
    </source>
</evidence>
<dbReference type="PANTHER" id="PTHR24363:SF0">
    <property type="entry name" value="SERINE_THREONINE KINASE LIKE DOMAIN CONTAINING 1"/>
    <property type="match status" value="1"/>
</dbReference>
<name>A0A097IIF4_9CORY</name>
<protein>
    <recommendedName>
        <fullName evidence="1">non-specific serine/threonine protein kinase</fullName>
        <ecNumber evidence="1">2.7.11.1</ecNumber>
    </recommendedName>
</protein>
<keyword evidence="2 11" id="KW-0723">Serine/threonine-protein kinase</keyword>
<evidence type="ECO:0000313" key="12">
    <source>
        <dbReference type="Proteomes" id="UP000029914"/>
    </source>
</evidence>
<keyword evidence="12" id="KW-1185">Reference proteome</keyword>
<comment type="catalytic activity">
    <reaction evidence="7">
        <text>L-threonyl-[protein] + ATP = O-phospho-L-threonyl-[protein] + ADP + H(+)</text>
        <dbReference type="Rhea" id="RHEA:46608"/>
        <dbReference type="Rhea" id="RHEA-COMP:11060"/>
        <dbReference type="Rhea" id="RHEA-COMP:11605"/>
        <dbReference type="ChEBI" id="CHEBI:15378"/>
        <dbReference type="ChEBI" id="CHEBI:30013"/>
        <dbReference type="ChEBI" id="CHEBI:30616"/>
        <dbReference type="ChEBI" id="CHEBI:61977"/>
        <dbReference type="ChEBI" id="CHEBI:456216"/>
        <dbReference type="EC" id="2.7.11.1"/>
    </reaction>
</comment>
<dbReference type="InterPro" id="IPR008271">
    <property type="entry name" value="Ser/Thr_kinase_AS"/>
</dbReference>
<keyword evidence="5 11" id="KW-0418">Kinase</keyword>
<dbReference type="RefSeq" id="WP_018022771.1">
    <property type="nucleotide sequence ID" value="NZ_AQUX01000012.1"/>
</dbReference>
<dbReference type="PROSITE" id="PS50011">
    <property type="entry name" value="PROTEIN_KINASE_DOM"/>
    <property type="match status" value="1"/>
</dbReference>